<dbReference type="Proteomes" id="UP000324222">
    <property type="component" value="Unassembled WGS sequence"/>
</dbReference>
<dbReference type="AlphaFoldDB" id="A0A5B7CVA4"/>
<evidence type="ECO:0000313" key="1">
    <source>
        <dbReference type="EMBL" id="MPC13065.1"/>
    </source>
</evidence>
<comment type="caution">
    <text evidence="1">The sequence shown here is derived from an EMBL/GenBank/DDBJ whole genome shotgun (WGS) entry which is preliminary data.</text>
</comment>
<protein>
    <submittedName>
        <fullName evidence="1">Uncharacterized protein</fullName>
    </submittedName>
</protein>
<sequence>MEENHILLKKLHYTSSEITRNVLTSVANITPADTVAQTCFTGQPTTNSPQQTMGMSEHTLRTSLCQLGTFLYVTLEVTSKKMKAALASV</sequence>
<dbReference type="EMBL" id="VSRR010000255">
    <property type="protein sequence ID" value="MPC13065.1"/>
    <property type="molecule type" value="Genomic_DNA"/>
</dbReference>
<reference evidence="1 2" key="1">
    <citation type="submission" date="2019-05" db="EMBL/GenBank/DDBJ databases">
        <title>Another draft genome of Portunus trituberculatus and its Hox gene families provides insights of decapod evolution.</title>
        <authorList>
            <person name="Jeong J.-H."/>
            <person name="Song I."/>
            <person name="Kim S."/>
            <person name="Choi T."/>
            <person name="Kim D."/>
            <person name="Ryu S."/>
            <person name="Kim W."/>
        </authorList>
    </citation>
    <scope>NUCLEOTIDE SEQUENCE [LARGE SCALE GENOMIC DNA]</scope>
    <source>
        <tissue evidence="1">Muscle</tissue>
    </source>
</reference>
<gene>
    <name evidence="1" type="ORF">E2C01_005783</name>
</gene>
<keyword evidence="2" id="KW-1185">Reference proteome</keyword>
<proteinExistence type="predicted"/>
<evidence type="ECO:0000313" key="2">
    <source>
        <dbReference type="Proteomes" id="UP000324222"/>
    </source>
</evidence>
<name>A0A5B7CVA4_PORTR</name>
<accession>A0A5B7CVA4</accession>
<organism evidence="1 2">
    <name type="scientific">Portunus trituberculatus</name>
    <name type="common">Swimming crab</name>
    <name type="synonym">Neptunus trituberculatus</name>
    <dbReference type="NCBI Taxonomy" id="210409"/>
    <lineage>
        <taxon>Eukaryota</taxon>
        <taxon>Metazoa</taxon>
        <taxon>Ecdysozoa</taxon>
        <taxon>Arthropoda</taxon>
        <taxon>Crustacea</taxon>
        <taxon>Multicrustacea</taxon>
        <taxon>Malacostraca</taxon>
        <taxon>Eumalacostraca</taxon>
        <taxon>Eucarida</taxon>
        <taxon>Decapoda</taxon>
        <taxon>Pleocyemata</taxon>
        <taxon>Brachyura</taxon>
        <taxon>Eubrachyura</taxon>
        <taxon>Portunoidea</taxon>
        <taxon>Portunidae</taxon>
        <taxon>Portuninae</taxon>
        <taxon>Portunus</taxon>
    </lineage>
</organism>